<organism evidence="2 3">
    <name type="scientific">Candidatus Giovannonibacteria bacterium RIFCSPLOWO2_01_FULL_46_32</name>
    <dbReference type="NCBI Taxonomy" id="1798353"/>
    <lineage>
        <taxon>Bacteria</taxon>
        <taxon>Candidatus Giovannoniibacteriota</taxon>
    </lineage>
</organism>
<dbReference type="Proteomes" id="UP000177346">
    <property type="component" value="Unassembled WGS sequence"/>
</dbReference>
<keyword evidence="1" id="KW-0812">Transmembrane</keyword>
<gene>
    <name evidence="2" type="ORF">A3B19_02985</name>
</gene>
<evidence type="ECO:0000313" key="3">
    <source>
        <dbReference type="Proteomes" id="UP000177346"/>
    </source>
</evidence>
<keyword evidence="1" id="KW-1133">Transmembrane helix</keyword>
<name>A0A1F5XI02_9BACT</name>
<dbReference type="EMBL" id="MFIF01000005">
    <property type="protein sequence ID" value="OGF87520.1"/>
    <property type="molecule type" value="Genomic_DNA"/>
</dbReference>
<proteinExistence type="predicted"/>
<evidence type="ECO:0000313" key="2">
    <source>
        <dbReference type="EMBL" id="OGF87520.1"/>
    </source>
</evidence>
<evidence type="ECO:0000256" key="1">
    <source>
        <dbReference type="SAM" id="Phobius"/>
    </source>
</evidence>
<keyword evidence="1" id="KW-0472">Membrane</keyword>
<protein>
    <submittedName>
        <fullName evidence="2">Uncharacterized protein</fullName>
    </submittedName>
</protein>
<reference evidence="2 3" key="1">
    <citation type="journal article" date="2016" name="Nat. Commun.">
        <title>Thousands of microbial genomes shed light on interconnected biogeochemical processes in an aquifer system.</title>
        <authorList>
            <person name="Anantharaman K."/>
            <person name="Brown C.T."/>
            <person name="Hug L.A."/>
            <person name="Sharon I."/>
            <person name="Castelle C.J."/>
            <person name="Probst A.J."/>
            <person name="Thomas B.C."/>
            <person name="Singh A."/>
            <person name="Wilkins M.J."/>
            <person name="Karaoz U."/>
            <person name="Brodie E.L."/>
            <person name="Williams K.H."/>
            <person name="Hubbard S.S."/>
            <person name="Banfield J.F."/>
        </authorList>
    </citation>
    <scope>NUCLEOTIDE SEQUENCE [LARGE SCALE GENOMIC DNA]</scope>
</reference>
<dbReference type="AlphaFoldDB" id="A0A1F5XI02"/>
<accession>A0A1F5XI02</accession>
<sequence length="81" mass="9328">MRDFAVMLGVMFLVALLFWYVFIPKTYENRNGLLVVEYRLSNKKCLVHPVDTWGQYPIVCASKEAAELYPELGFQPKGGVR</sequence>
<comment type="caution">
    <text evidence="2">The sequence shown here is derived from an EMBL/GenBank/DDBJ whole genome shotgun (WGS) entry which is preliminary data.</text>
</comment>
<feature type="transmembrane region" description="Helical" evidence="1">
    <location>
        <begin position="6"/>
        <end position="23"/>
    </location>
</feature>